<feature type="short sequence motif" description="GXGXXG" evidence="4">
    <location>
        <begin position="15"/>
        <end position="20"/>
    </location>
</feature>
<gene>
    <name evidence="6" type="ORF">JCM19231_1515</name>
</gene>
<evidence type="ECO:0000313" key="6">
    <source>
        <dbReference type="EMBL" id="GAM57574.1"/>
    </source>
</evidence>
<dbReference type="Pfam" id="PF19890">
    <property type="entry name" value="DUF6363"/>
    <property type="match status" value="1"/>
</dbReference>
<feature type="short sequence motif" description="DGA/G" evidence="4">
    <location>
        <begin position="168"/>
        <end position="170"/>
    </location>
</feature>
<dbReference type="InterPro" id="IPR016035">
    <property type="entry name" value="Acyl_Trfase/lysoPLipase"/>
</dbReference>
<dbReference type="GO" id="GO:0016787">
    <property type="term" value="F:hydrolase activity"/>
    <property type="evidence" value="ECO:0007669"/>
    <property type="project" value="UniProtKB-UniRule"/>
</dbReference>
<comment type="caution">
    <text evidence="6">The sequence shown here is derived from an EMBL/GenBank/DDBJ whole genome shotgun (WGS) entry which is preliminary data.</text>
</comment>
<organism evidence="6 7">
    <name type="scientific">Vibrio ishigakensis</name>
    <dbReference type="NCBI Taxonomy" id="1481914"/>
    <lineage>
        <taxon>Bacteria</taxon>
        <taxon>Pseudomonadati</taxon>
        <taxon>Pseudomonadota</taxon>
        <taxon>Gammaproteobacteria</taxon>
        <taxon>Vibrionales</taxon>
        <taxon>Vibrionaceae</taxon>
        <taxon>Vibrio</taxon>
    </lineage>
</organism>
<dbReference type="EMBL" id="BBRZ01000058">
    <property type="protein sequence ID" value="GAM57574.1"/>
    <property type="molecule type" value="Genomic_DNA"/>
</dbReference>
<dbReference type="InterPro" id="IPR050301">
    <property type="entry name" value="NTE"/>
</dbReference>
<dbReference type="CDD" id="cd07208">
    <property type="entry name" value="Pat_hypo_Ecoli_yjju_like"/>
    <property type="match status" value="1"/>
</dbReference>
<evidence type="ECO:0000256" key="4">
    <source>
        <dbReference type="PROSITE-ProRule" id="PRU01161"/>
    </source>
</evidence>
<keyword evidence="3 4" id="KW-0443">Lipid metabolism</keyword>
<evidence type="ECO:0000313" key="7">
    <source>
        <dbReference type="Proteomes" id="UP000031671"/>
    </source>
</evidence>
<feature type="active site" description="Nucleophile" evidence="4">
    <location>
        <position position="45"/>
    </location>
</feature>
<name>A0A0B8P3L1_9VIBR</name>
<reference evidence="6 7" key="1">
    <citation type="submission" date="2015-01" db="EMBL/GenBank/DDBJ databases">
        <title>Vibrio sp. C1 JCM 19231 whole genome shotgun sequence.</title>
        <authorList>
            <person name="Sawabe T."/>
            <person name="Meirelles P."/>
            <person name="Feng G."/>
            <person name="Sayaka M."/>
            <person name="Hattori M."/>
            <person name="Ohkuma M."/>
        </authorList>
    </citation>
    <scope>NUCLEOTIDE SEQUENCE [LARGE SCALE GENOMIC DNA]</scope>
    <source>
        <strain evidence="7">JCM 19231</strain>
    </source>
</reference>
<dbReference type="RefSeq" id="WP_261837010.1">
    <property type="nucleotide sequence ID" value="NZ_AP024882.1"/>
</dbReference>
<feature type="short sequence motif" description="GXSXG" evidence="4">
    <location>
        <begin position="43"/>
        <end position="47"/>
    </location>
</feature>
<keyword evidence="7" id="KW-1185">Reference proteome</keyword>
<dbReference type="InterPro" id="IPR037483">
    <property type="entry name" value="YjjU-like"/>
</dbReference>
<feature type="domain" description="PNPLA" evidence="5">
    <location>
        <begin position="11"/>
        <end position="181"/>
    </location>
</feature>
<dbReference type="Pfam" id="PF01734">
    <property type="entry name" value="Patatin"/>
    <property type="match status" value="1"/>
</dbReference>
<dbReference type="AlphaFoldDB" id="A0A0B8P3L1"/>
<keyword evidence="2 4" id="KW-0442">Lipid degradation</keyword>
<evidence type="ECO:0000256" key="2">
    <source>
        <dbReference type="ARBA" id="ARBA00022963"/>
    </source>
</evidence>
<protein>
    <recommendedName>
        <fullName evidence="5">PNPLA domain-containing protein</fullName>
    </recommendedName>
</protein>
<evidence type="ECO:0000256" key="3">
    <source>
        <dbReference type="ARBA" id="ARBA00023098"/>
    </source>
</evidence>
<dbReference type="PROSITE" id="PS51635">
    <property type="entry name" value="PNPLA"/>
    <property type="match status" value="1"/>
</dbReference>
<dbReference type="InterPro" id="IPR002641">
    <property type="entry name" value="PNPLA_dom"/>
</dbReference>
<feature type="active site" description="Proton acceptor" evidence="4">
    <location>
        <position position="168"/>
    </location>
</feature>
<reference evidence="6 7" key="2">
    <citation type="submission" date="2015-01" db="EMBL/GenBank/DDBJ databases">
        <authorList>
            <consortium name="NBRP consortium"/>
            <person name="Sawabe T."/>
            <person name="Meirelles P."/>
            <person name="Feng G."/>
            <person name="Sayaka M."/>
            <person name="Hattori M."/>
            <person name="Ohkuma M."/>
        </authorList>
    </citation>
    <scope>NUCLEOTIDE SEQUENCE [LARGE SCALE GENOMIC DNA]</scope>
    <source>
        <strain evidence="7">JCM 19231</strain>
    </source>
</reference>
<sequence length="362" mass="41098">MRWEDQQKYALVVQGGGQKGAFAAGVLDAFNSAEFDPFSLYLGTSAGALNVSSFVTKQRGLGLDFILNYTTKNRFFDFNKLVKKQQPMDLDWAFQFVHSGEFPLDMNKGAEFLGTEREALACVTNVEDMQDHYFPIFSENWFDVLKATCAIPLLYYHDIEIDGAKWVDGGVSATIPVQEAYRRGISHMVVITTEPVIGEHATSFMPVAAEPFEKLKGEWSKGIDSYLQRMAPVTKNESLKQFGDLISERVNQMKEDHQWPRFDSIPKTWLPNKDKLTELLTQQSQKWRTHTPRTMEMLFAHYTNHMSVTEFMNCPPEGVVIHELAPPKPLSSTGLMSGKDDILVDYETGIMVGKDFLKRLKL</sequence>
<accession>A0A0B8P3L1</accession>
<dbReference type="PANTHER" id="PTHR14226:SF25">
    <property type="entry name" value="PHOSPHOESTERASE"/>
    <property type="match status" value="1"/>
</dbReference>
<dbReference type="Proteomes" id="UP000031671">
    <property type="component" value="Unassembled WGS sequence"/>
</dbReference>
<proteinExistence type="predicted"/>
<evidence type="ECO:0000259" key="5">
    <source>
        <dbReference type="PROSITE" id="PS51635"/>
    </source>
</evidence>
<keyword evidence="1 4" id="KW-0378">Hydrolase</keyword>
<dbReference type="Gene3D" id="3.40.1090.10">
    <property type="entry name" value="Cytosolic phospholipase A2 catalytic domain"/>
    <property type="match status" value="2"/>
</dbReference>
<dbReference type="InterPro" id="IPR045943">
    <property type="entry name" value="DUF6363"/>
</dbReference>
<evidence type="ECO:0000256" key="1">
    <source>
        <dbReference type="ARBA" id="ARBA00022801"/>
    </source>
</evidence>
<dbReference type="SUPFAM" id="SSF52151">
    <property type="entry name" value="FabD/lysophospholipase-like"/>
    <property type="match status" value="1"/>
</dbReference>
<dbReference type="PANTHER" id="PTHR14226">
    <property type="entry name" value="NEUROPATHY TARGET ESTERASE/SWISS CHEESE D.MELANOGASTER"/>
    <property type="match status" value="1"/>
</dbReference>
<dbReference type="GO" id="GO:0016042">
    <property type="term" value="P:lipid catabolic process"/>
    <property type="evidence" value="ECO:0007669"/>
    <property type="project" value="UniProtKB-UniRule"/>
</dbReference>